<accession>A0AAP9KJ99</accession>
<dbReference type="SMART" id="SM00267">
    <property type="entry name" value="GGDEF"/>
    <property type="match status" value="1"/>
</dbReference>
<dbReference type="Proteomes" id="UP000405075">
    <property type="component" value="Chromosome"/>
</dbReference>
<dbReference type="CDD" id="cd01949">
    <property type="entry name" value="GGDEF"/>
    <property type="match status" value="1"/>
</dbReference>
<dbReference type="InterPro" id="IPR052155">
    <property type="entry name" value="Biofilm_reg_signaling"/>
</dbReference>
<dbReference type="CDD" id="cd00130">
    <property type="entry name" value="PAS"/>
    <property type="match status" value="2"/>
</dbReference>
<dbReference type="PROSITE" id="PS50112">
    <property type="entry name" value="PAS"/>
    <property type="match status" value="1"/>
</dbReference>
<dbReference type="NCBIfam" id="TIGR00254">
    <property type="entry name" value="GGDEF"/>
    <property type="match status" value="1"/>
</dbReference>
<feature type="transmembrane region" description="Helical" evidence="3">
    <location>
        <begin position="124"/>
        <end position="143"/>
    </location>
</feature>
<dbReference type="SMART" id="SM00091">
    <property type="entry name" value="PAS"/>
    <property type="match status" value="2"/>
</dbReference>
<sequence length="958" mass="110645">MSDAQDELLQQYLDAAQITNTIRLIRFFLVSILIVCLYVFFIYQISFSHSSPYFNIWFILTELTIGSCLLLTAIHFKVGQYQLQQAHRWLKLVCFLIGTAIAVGVSLLYYFLPQQNPELSNYEAIILAALLIIVSQTFALTFLTQRLSYFCWVFIPVITPYIVAQFLVHSETSAFFFLATNFALITLLICANTSMHMHRRLSSVYFKNDQLKKAAEQQVGWTDQLCQQLQVEMNKSKDIELQLQFNNQMLEQKVRERTFDLEQTHQDLINQQHSLILAHEAAGLKAWDWNIRQRSIVFGSGAQQTPLENTKQHRNKLQQLIHPDDIPHFHQTMKQHLRGLTERYQATYRVQHSSGQWYWVHDIGRVIEHDPVTNKPLRMVGIRRDIHQERIGQERLKLTASVLEQAAEGIFILDENLRYIEANPFYAQMSGFKRDHILGKYLFDLVESHKAHQRITQEEILQQLLSTGKYDAEMNTRFRSGKELAVRVHINAVTDEQNRIINYIGIVSDLTEHKLQEQRLSYLENYDPLTDLPNRFYYNYQLHQYLISQQDSLQQLAVIRLNIDRFRPLNEYLSNNGGDELLRQVAQRLRITNAEALFVAHLNGDDFAIVYEISHIRPSIQQHCERITKAFNLPFNVQGQEHIITLSMGVSLYPEHGRQLDYLNNCAEQALSEAKRLGGNTVKYYALDNTKLLEQDVHLERDLRQAIKNDELIVYYQPKIDFHNYQVIGFEALVRWQHPTKGIIPPNLFIPIAEQTSLISDIGRVVIQQTAKQIREWNLLGFDHIQVSVNVVAQQLQRGQLLQDLDDAINTYQISGASLELEITESSLVENSTTVKSLLDEIKQRDIHIALDDFGTGYSSLSYLTDFPIDSLKIDRSFVSKIGNTKQEAIVSAMIAMGKAMGMSVVAEGIETEQQLQYLQNLNCDIAQGYLFSRPLPESEATQFLKANLVSRAYRSLI</sequence>
<dbReference type="InterPro" id="IPR013767">
    <property type="entry name" value="PAS_fold"/>
</dbReference>
<dbReference type="InterPro" id="IPR035965">
    <property type="entry name" value="PAS-like_dom_sf"/>
</dbReference>
<keyword evidence="3" id="KW-0472">Membrane</keyword>
<dbReference type="EMBL" id="CP046045">
    <property type="protein sequence ID" value="QGM27210.1"/>
    <property type="molecule type" value="Genomic_DNA"/>
</dbReference>
<evidence type="ECO:0000259" key="5">
    <source>
        <dbReference type="PROSITE" id="PS50113"/>
    </source>
</evidence>
<dbReference type="PROSITE" id="PS50887">
    <property type="entry name" value="GGDEF"/>
    <property type="match status" value="1"/>
</dbReference>
<dbReference type="NCBIfam" id="TIGR00229">
    <property type="entry name" value="sensory_box"/>
    <property type="match status" value="2"/>
</dbReference>
<evidence type="ECO:0000256" key="1">
    <source>
        <dbReference type="ARBA" id="ARBA00012282"/>
    </source>
</evidence>
<feature type="domain" description="PAC" evidence="5">
    <location>
        <begin position="470"/>
        <end position="522"/>
    </location>
</feature>
<feature type="transmembrane region" description="Helical" evidence="3">
    <location>
        <begin position="88"/>
        <end position="112"/>
    </location>
</feature>
<evidence type="ECO:0000259" key="7">
    <source>
        <dbReference type="PROSITE" id="PS50887"/>
    </source>
</evidence>
<feature type="domain" description="EAL" evidence="6">
    <location>
        <begin position="696"/>
        <end position="949"/>
    </location>
</feature>
<dbReference type="AlphaFoldDB" id="A0AAP9KJ99"/>
<keyword evidence="3" id="KW-0812">Transmembrane</keyword>
<feature type="domain" description="GGDEF" evidence="7">
    <location>
        <begin position="554"/>
        <end position="687"/>
    </location>
</feature>
<evidence type="ECO:0000256" key="3">
    <source>
        <dbReference type="SAM" id="Phobius"/>
    </source>
</evidence>
<feature type="domain" description="PAS" evidence="4">
    <location>
        <begin position="395"/>
        <end position="468"/>
    </location>
</feature>
<keyword evidence="3" id="KW-1133">Transmembrane helix</keyword>
<keyword evidence="2" id="KW-0973">c-di-GMP</keyword>
<dbReference type="InterPro" id="IPR000160">
    <property type="entry name" value="GGDEF_dom"/>
</dbReference>
<dbReference type="InterPro" id="IPR001633">
    <property type="entry name" value="EAL_dom"/>
</dbReference>
<evidence type="ECO:0000313" key="8">
    <source>
        <dbReference type="EMBL" id="QGM27210.1"/>
    </source>
</evidence>
<dbReference type="CDD" id="cd01948">
    <property type="entry name" value="EAL"/>
    <property type="match status" value="1"/>
</dbReference>
<dbReference type="InterPro" id="IPR001610">
    <property type="entry name" value="PAC"/>
</dbReference>
<feature type="transmembrane region" description="Helical" evidence="3">
    <location>
        <begin position="53"/>
        <end position="76"/>
    </location>
</feature>
<dbReference type="Pfam" id="PF00989">
    <property type="entry name" value="PAS"/>
    <property type="match status" value="1"/>
</dbReference>
<dbReference type="Pfam" id="PF08447">
    <property type="entry name" value="PAS_3"/>
    <property type="match status" value="1"/>
</dbReference>
<dbReference type="InterPro" id="IPR035919">
    <property type="entry name" value="EAL_sf"/>
</dbReference>
<dbReference type="RefSeq" id="WP_154320508.1">
    <property type="nucleotide sequence ID" value="NZ_CP046045.1"/>
</dbReference>
<dbReference type="InterPro" id="IPR000700">
    <property type="entry name" value="PAS-assoc_C"/>
</dbReference>
<evidence type="ECO:0000313" key="9">
    <source>
        <dbReference type="Proteomes" id="UP000405075"/>
    </source>
</evidence>
<dbReference type="EC" id="3.1.4.52" evidence="1"/>
<dbReference type="Gene3D" id="3.20.20.450">
    <property type="entry name" value="EAL domain"/>
    <property type="match status" value="1"/>
</dbReference>
<protein>
    <recommendedName>
        <fullName evidence="1">cyclic-guanylate-specific phosphodiesterase</fullName>
        <ecNumber evidence="1">3.1.4.52</ecNumber>
    </recommendedName>
</protein>
<dbReference type="SMART" id="SM00052">
    <property type="entry name" value="EAL"/>
    <property type="match status" value="1"/>
</dbReference>
<dbReference type="InterPro" id="IPR029787">
    <property type="entry name" value="Nucleotide_cyclase"/>
</dbReference>
<dbReference type="Gene3D" id="3.30.450.20">
    <property type="entry name" value="PAS domain"/>
    <property type="match status" value="2"/>
</dbReference>
<name>A0AAP9KJ99_9GAMM</name>
<evidence type="ECO:0000259" key="6">
    <source>
        <dbReference type="PROSITE" id="PS50883"/>
    </source>
</evidence>
<dbReference type="GO" id="GO:0071111">
    <property type="term" value="F:cyclic-guanylate-specific phosphodiesterase activity"/>
    <property type="evidence" value="ECO:0007669"/>
    <property type="project" value="UniProtKB-EC"/>
</dbReference>
<evidence type="ECO:0000256" key="2">
    <source>
        <dbReference type="ARBA" id="ARBA00022636"/>
    </source>
</evidence>
<dbReference type="SUPFAM" id="SSF141868">
    <property type="entry name" value="EAL domain-like"/>
    <property type="match status" value="1"/>
</dbReference>
<dbReference type="SUPFAM" id="SSF55073">
    <property type="entry name" value="Nucleotide cyclase"/>
    <property type="match status" value="1"/>
</dbReference>
<dbReference type="SMART" id="SM00086">
    <property type="entry name" value="PAC"/>
    <property type="match status" value="2"/>
</dbReference>
<feature type="transmembrane region" description="Helical" evidence="3">
    <location>
        <begin position="27"/>
        <end position="47"/>
    </location>
</feature>
<organism evidence="8 9">
    <name type="scientific">Acinetobacter towneri</name>
    <dbReference type="NCBI Taxonomy" id="202956"/>
    <lineage>
        <taxon>Bacteria</taxon>
        <taxon>Pseudomonadati</taxon>
        <taxon>Pseudomonadota</taxon>
        <taxon>Gammaproteobacteria</taxon>
        <taxon>Moraxellales</taxon>
        <taxon>Moraxellaceae</taxon>
        <taxon>Acinetobacter</taxon>
    </lineage>
</organism>
<dbReference type="FunFam" id="3.20.20.450:FF:000001">
    <property type="entry name" value="Cyclic di-GMP phosphodiesterase yahA"/>
    <property type="match status" value="1"/>
</dbReference>
<dbReference type="SUPFAM" id="SSF55785">
    <property type="entry name" value="PYP-like sensor domain (PAS domain)"/>
    <property type="match status" value="2"/>
</dbReference>
<dbReference type="InterPro" id="IPR000014">
    <property type="entry name" value="PAS"/>
</dbReference>
<dbReference type="PANTHER" id="PTHR44757">
    <property type="entry name" value="DIGUANYLATE CYCLASE DGCP"/>
    <property type="match status" value="1"/>
</dbReference>
<dbReference type="GO" id="GO:0006355">
    <property type="term" value="P:regulation of DNA-templated transcription"/>
    <property type="evidence" value="ECO:0007669"/>
    <property type="project" value="InterPro"/>
</dbReference>
<dbReference type="InterPro" id="IPR013655">
    <property type="entry name" value="PAS_fold_3"/>
</dbReference>
<proteinExistence type="predicted"/>
<gene>
    <name evidence="8" type="ORF">GJD93_05745</name>
</gene>
<dbReference type="PANTHER" id="PTHR44757:SF2">
    <property type="entry name" value="BIOFILM ARCHITECTURE MAINTENANCE PROTEIN MBAA"/>
    <property type="match status" value="1"/>
</dbReference>
<evidence type="ECO:0000259" key="4">
    <source>
        <dbReference type="PROSITE" id="PS50112"/>
    </source>
</evidence>
<dbReference type="Pfam" id="PF00990">
    <property type="entry name" value="GGDEF"/>
    <property type="match status" value="1"/>
</dbReference>
<dbReference type="PROSITE" id="PS50113">
    <property type="entry name" value="PAC"/>
    <property type="match status" value="1"/>
</dbReference>
<dbReference type="Pfam" id="PF00563">
    <property type="entry name" value="EAL"/>
    <property type="match status" value="1"/>
</dbReference>
<reference evidence="9" key="1">
    <citation type="submission" date="2019-11" db="EMBL/GenBank/DDBJ databases">
        <title>Escherichia coli 1916D6.</title>
        <authorList>
            <person name="Yao H."/>
            <person name="Du X."/>
            <person name="Yu R."/>
            <person name="Li A."/>
        </authorList>
    </citation>
    <scope>NUCLEOTIDE SEQUENCE [LARGE SCALE GENOMIC DNA]</scope>
    <source>
        <strain evidence="9">19110F47</strain>
    </source>
</reference>
<dbReference type="InterPro" id="IPR043128">
    <property type="entry name" value="Rev_trsase/Diguanyl_cyclase"/>
</dbReference>
<dbReference type="PROSITE" id="PS50883">
    <property type="entry name" value="EAL"/>
    <property type="match status" value="1"/>
</dbReference>
<dbReference type="Gene3D" id="3.30.70.270">
    <property type="match status" value="1"/>
</dbReference>
<feature type="transmembrane region" description="Helical" evidence="3">
    <location>
        <begin position="150"/>
        <end position="168"/>
    </location>
</feature>